<keyword evidence="1" id="KW-0812">Transmembrane</keyword>
<dbReference type="KEGG" id="gtl:EP073_04500"/>
<dbReference type="AlphaFoldDB" id="A0A3R5UY73"/>
<keyword evidence="3" id="KW-1185">Reference proteome</keyword>
<evidence type="ECO:0000313" key="3">
    <source>
        <dbReference type="Proteomes" id="UP000287502"/>
    </source>
</evidence>
<keyword evidence="1" id="KW-0472">Membrane</keyword>
<organism evidence="2 3">
    <name type="scientific">Geovibrio thiophilus</name>
    <dbReference type="NCBI Taxonomy" id="139438"/>
    <lineage>
        <taxon>Bacteria</taxon>
        <taxon>Pseudomonadati</taxon>
        <taxon>Deferribacterota</taxon>
        <taxon>Deferribacteres</taxon>
        <taxon>Deferribacterales</taxon>
        <taxon>Geovibrionaceae</taxon>
        <taxon>Geovibrio</taxon>
    </lineage>
</organism>
<proteinExistence type="predicted"/>
<feature type="transmembrane region" description="Helical" evidence="1">
    <location>
        <begin position="183"/>
        <end position="202"/>
    </location>
</feature>
<dbReference type="OrthoDB" id="9847880at2"/>
<sequence length="211" mass="24098">METIESLKKKLTSESQEVLTLCGEFLDQRIEKERLRGESAENRANIILTASGAASAFLVFFSDKLPDVTSSNNALFTLIYAVSALWLLKSVWYSIKSISSQSRLQIVADNVFEFQKEDRLNAMKMIISSKLWELQNSIQPNSERLFYVQRAQRALIVFISLLLLEGLALLTKNIAIINQNKCLIIIFILLSVFSFFFGDKLIEKKGIWNYN</sequence>
<dbReference type="RefSeq" id="WP_128465980.1">
    <property type="nucleotide sequence ID" value="NZ_CP035108.1"/>
</dbReference>
<keyword evidence="1" id="KW-1133">Transmembrane helix</keyword>
<feature type="transmembrane region" description="Helical" evidence="1">
    <location>
        <begin position="44"/>
        <end position="62"/>
    </location>
</feature>
<protein>
    <submittedName>
        <fullName evidence="2">Uncharacterized protein</fullName>
    </submittedName>
</protein>
<evidence type="ECO:0000256" key="1">
    <source>
        <dbReference type="SAM" id="Phobius"/>
    </source>
</evidence>
<accession>A0A3R5UY73</accession>
<gene>
    <name evidence="2" type="ORF">EP073_04500</name>
</gene>
<dbReference type="EMBL" id="CP035108">
    <property type="protein sequence ID" value="QAR32693.1"/>
    <property type="molecule type" value="Genomic_DNA"/>
</dbReference>
<dbReference type="Proteomes" id="UP000287502">
    <property type="component" value="Chromosome"/>
</dbReference>
<feature type="transmembrane region" description="Helical" evidence="1">
    <location>
        <begin position="74"/>
        <end position="95"/>
    </location>
</feature>
<reference evidence="2 3" key="1">
    <citation type="submission" date="2019-01" db="EMBL/GenBank/DDBJ databases">
        <title>Geovibrio thiophilus DSM 11263, complete genome.</title>
        <authorList>
            <person name="Spring S."/>
            <person name="Bunk B."/>
            <person name="Sproer C."/>
        </authorList>
    </citation>
    <scope>NUCLEOTIDE SEQUENCE [LARGE SCALE GENOMIC DNA]</scope>
    <source>
        <strain evidence="2 3">DSM 11263</strain>
    </source>
</reference>
<name>A0A3R5UY73_9BACT</name>
<evidence type="ECO:0000313" key="2">
    <source>
        <dbReference type="EMBL" id="QAR32693.1"/>
    </source>
</evidence>
<feature type="transmembrane region" description="Helical" evidence="1">
    <location>
        <begin position="154"/>
        <end position="177"/>
    </location>
</feature>